<keyword evidence="2" id="KW-1185">Reference proteome</keyword>
<gene>
    <name evidence="1" type="ORF">CW362_20295</name>
</gene>
<reference evidence="1 2" key="1">
    <citation type="submission" date="2017-12" db="EMBL/GenBank/DDBJ databases">
        <title>Streptomyces populusis sp. nov., a novel endophytic actinobacterium isolated from stems of Populus adenopoda Maxim.</title>
        <authorList>
            <person name="Wang Z."/>
        </authorList>
    </citation>
    <scope>NUCLEOTIDE SEQUENCE [LARGE SCALE GENOMIC DNA]</scope>
    <source>
        <strain evidence="1 2">A249</strain>
    </source>
</reference>
<accession>A0A2I0SMV6</accession>
<sequence length="115" mass="12068">MGGVGGRLVDCQGQTAEFGAQVGGAVQLPEPVAVVMRVSRARDSSSSRTSRRTVVASLQAMVSRPVIRNRPPGARAVSPEMSAGSLTLSRTRSRPVWLASHCSPYSVSELFPSSA</sequence>
<dbReference type="Proteomes" id="UP000236178">
    <property type="component" value="Unassembled WGS sequence"/>
</dbReference>
<dbReference type="EMBL" id="PJOS01000037">
    <property type="protein sequence ID" value="PKT71258.1"/>
    <property type="molecule type" value="Genomic_DNA"/>
</dbReference>
<protein>
    <submittedName>
        <fullName evidence="1">Uncharacterized protein</fullName>
    </submittedName>
</protein>
<evidence type="ECO:0000313" key="2">
    <source>
        <dbReference type="Proteomes" id="UP000236178"/>
    </source>
</evidence>
<dbReference type="AlphaFoldDB" id="A0A2I0SMV6"/>
<name>A0A2I0SMV6_9ACTN</name>
<proteinExistence type="predicted"/>
<evidence type="ECO:0000313" key="1">
    <source>
        <dbReference type="EMBL" id="PKT71258.1"/>
    </source>
</evidence>
<comment type="caution">
    <text evidence="1">The sequence shown here is derived from an EMBL/GenBank/DDBJ whole genome shotgun (WGS) entry which is preliminary data.</text>
</comment>
<organism evidence="1 2">
    <name type="scientific">Streptomyces populi</name>
    <dbReference type="NCBI Taxonomy" id="2058924"/>
    <lineage>
        <taxon>Bacteria</taxon>
        <taxon>Bacillati</taxon>
        <taxon>Actinomycetota</taxon>
        <taxon>Actinomycetes</taxon>
        <taxon>Kitasatosporales</taxon>
        <taxon>Streptomycetaceae</taxon>
        <taxon>Streptomyces</taxon>
    </lineage>
</organism>